<sequence>MSTVEDVVSYIRSKNAGPFWLTIDAFCQNIADTKKVVAAFERERIFIAKSFQVKPEDLEIYCLEAIQVAKISLPRNPIEGSRNERDMHGGQQYVSLLDIVCE</sequence>
<accession>A0A679ILB0</accession>
<gene>
    <name evidence="2" type="ORF">EsVE80_24650</name>
</gene>
<organism evidence="2 3">
    <name type="scientific">Enterococcus saigonensis</name>
    <dbReference type="NCBI Taxonomy" id="1805431"/>
    <lineage>
        <taxon>Bacteria</taxon>
        <taxon>Bacillati</taxon>
        <taxon>Bacillota</taxon>
        <taxon>Bacilli</taxon>
        <taxon>Lactobacillales</taxon>
        <taxon>Enterococcaceae</taxon>
        <taxon>Enterococcus</taxon>
    </lineage>
</organism>
<evidence type="ECO:0000313" key="2">
    <source>
        <dbReference type="EMBL" id="BCA86942.1"/>
    </source>
</evidence>
<name>A0A679ILB0_9ENTE</name>
<reference evidence="2 3" key="1">
    <citation type="submission" date="2020-02" db="EMBL/GenBank/DDBJ databases">
        <title>Characterization of vanA genotype vancomycin-resistant Enterococcus saigonensis VE80.</title>
        <authorList>
            <person name="Harada T."/>
            <person name="Motooka D."/>
            <person name="Nakamura S."/>
            <person name="Yamamoto Y."/>
            <person name="Kawahara R."/>
            <person name="Kawatsu K."/>
        </authorList>
    </citation>
    <scope>NUCLEOTIDE SEQUENCE [LARGE SCALE GENOMIC DNA]</scope>
    <source>
        <strain evidence="2 3">VE80</strain>
    </source>
</reference>
<evidence type="ECO:0000259" key="1">
    <source>
        <dbReference type="Pfam" id="PF14330"/>
    </source>
</evidence>
<dbReference type="KEGG" id="esg:EsVE80_24650"/>
<dbReference type="Proteomes" id="UP000502998">
    <property type="component" value="Chromosome"/>
</dbReference>
<dbReference type="InterPro" id="IPR025496">
    <property type="entry name" value="DUF4387"/>
</dbReference>
<dbReference type="AlphaFoldDB" id="A0A679ILB0"/>
<evidence type="ECO:0000313" key="3">
    <source>
        <dbReference type="Proteomes" id="UP000502998"/>
    </source>
</evidence>
<dbReference type="EMBL" id="AP022822">
    <property type="protein sequence ID" value="BCA86942.1"/>
    <property type="molecule type" value="Genomic_DNA"/>
</dbReference>
<dbReference type="Pfam" id="PF14330">
    <property type="entry name" value="DUF4387"/>
    <property type="match status" value="1"/>
</dbReference>
<proteinExistence type="predicted"/>
<keyword evidence="3" id="KW-1185">Reference proteome</keyword>
<dbReference type="RefSeq" id="WP_173103988.1">
    <property type="nucleotide sequence ID" value="NZ_AP022822.1"/>
</dbReference>
<feature type="domain" description="DUF4387" evidence="1">
    <location>
        <begin position="5"/>
        <end position="99"/>
    </location>
</feature>
<protein>
    <recommendedName>
        <fullName evidence="1">DUF4387 domain-containing protein</fullName>
    </recommendedName>
</protein>